<comment type="caution">
    <text evidence="1">The sequence shown here is derived from an EMBL/GenBank/DDBJ whole genome shotgun (WGS) entry which is preliminary data.</text>
</comment>
<evidence type="ECO:0000313" key="2">
    <source>
        <dbReference type="Proteomes" id="UP000052008"/>
    </source>
</evidence>
<accession>A0A0S7WNS6</accession>
<gene>
    <name evidence="1" type="ORF">AMJ39_09670</name>
</gene>
<proteinExistence type="predicted"/>
<protein>
    <submittedName>
        <fullName evidence="1">Uncharacterized protein</fullName>
    </submittedName>
</protein>
<organism evidence="1 2">
    <name type="scientific">candidate division TA06 bacterium DG_24</name>
    <dbReference type="NCBI Taxonomy" id="1703770"/>
    <lineage>
        <taxon>Bacteria</taxon>
        <taxon>Bacteria division TA06</taxon>
    </lineage>
</organism>
<evidence type="ECO:0000313" key="1">
    <source>
        <dbReference type="EMBL" id="KPJ51561.1"/>
    </source>
</evidence>
<dbReference type="EMBL" id="LIZS01000113">
    <property type="protein sequence ID" value="KPJ51561.1"/>
    <property type="molecule type" value="Genomic_DNA"/>
</dbReference>
<dbReference type="Proteomes" id="UP000052008">
    <property type="component" value="Unassembled WGS sequence"/>
</dbReference>
<dbReference type="AlphaFoldDB" id="A0A0S7WNS6"/>
<reference evidence="1 2" key="1">
    <citation type="journal article" date="2015" name="Microbiome">
        <title>Genomic resolution of linkages in carbon, nitrogen, and sulfur cycling among widespread estuary sediment bacteria.</title>
        <authorList>
            <person name="Baker B.J."/>
            <person name="Lazar C.S."/>
            <person name="Teske A.P."/>
            <person name="Dick G.J."/>
        </authorList>
    </citation>
    <scope>NUCLEOTIDE SEQUENCE [LARGE SCALE GENOMIC DNA]</scope>
    <source>
        <strain evidence="1">DG_24</strain>
    </source>
</reference>
<name>A0A0S7WNS6_UNCT6</name>
<sequence length="168" mass="18239">MRAHAHAGRGLRYAAGAPRLSCIGAQVKAEGVAEVDGLVIVGGEGEIHGECDNPPWRYRLHVQRIPASARIGAPEEMRISHAVGGCAGIDCRGHDRVDRKRPHRHACKIRELLPRDSAVRRAVGRACSAPRAVGSPDDRSARQRIGRSAHVERCAEVIPRHAARGFHQ</sequence>